<dbReference type="AlphaFoldDB" id="A0A011NEQ0"/>
<dbReference type="GO" id="GO:0030388">
    <property type="term" value="P:fructose 1,6-bisphosphate metabolic process"/>
    <property type="evidence" value="ECO:0007669"/>
    <property type="project" value="TreeGrafter"/>
</dbReference>
<keyword evidence="4 14" id="KW-0963">Cytoplasm</keyword>
<keyword evidence="7 14" id="KW-0479">Metal-binding</keyword>
<feature type="binding site" description="in other chain" evidence="14">
    <location>
        <position position="227"/>
    </location>
    <ligand>
        <name>substrate</name>
        <note>ligand shared between dimeric partners</note>
    </ligand>
</feature>
<name>A0A011NEQ0_9PAST</name>
<dbReference type="UniPathway" id="UPA00109">
    <property type="reaction ID" value="UER00182"/>
</dbReference>
<dbReference type="Pfam" id="PF00365">
    <property type="entry name" value="PFK"/>
    <property type="match status" value="1"/>
</dbReference>
<dbReference type="SUPFAM" id="SSF53784">
    <property type="entry name" value="Phosphofructokinase"/>
    <property type="match status" value="1"/>
</dbReference>
<evidence type="ECO:0000256" key="12">
    <source>
        <dbReference type="ARBA" id="ARBA00023152"/>
    </source>
</evidence>
<evidence type="ECO:0000256" key="5">
    <source>
        <dbReference type="ARBA" id="ARBA00022533"/>
    </source>
</evidence>
<comment type="caution">
    <text evidence="16">The sequence shown here is derived from an EMBL/GenBank/DDBJ whole genome shotgun (WGS) entry which is preliminary data.</text>
</comment>
<comment type="cofactor">
    <cofactor evidence="1 14">
        <name>Mg(2+)</name>
        <dbReference type="ChEBI" id="CHEBI:18420"/>
    </cofactor>
</comment>
<feature type="binding site" evidence="14">
    <location>
        <position position="167"/>
    </location>
    <ligand>
        <name>substrate</name>
        <note>ligand shared between dimeric partners</note>
    </ligand>
</feature>
<keyword evidence="6 14" id="KW-0808">Transferase</keyword>
<organism evidence="16 17">
    <name type="scientific">Mannheimia granulomatis</name>
    <dbReference type="NCBI Taxonomy" id="85402"/>
    <lineage>
        <taxon>Bacteria</taxon>
        <taxon>Pseudomonadati</taxon>
        <taxon>Pseudomonadota</taxon>
        <taxon>Gammaproteobacteria</taxon>
        <taxon>Pasteurellales</taxon>
        <taxon>Pasteurellaceae</taxon>
        <taxon>Mannheimia</taxon>
    </lineage>
</organism>
<comment type="pathway">
    <text evidence="3 14">Carbohydrate degradation; glycolysis; D-glyceraldehyde 3-phosphate and glycerone phosphate from D-glucose: step 3/4.</text>
</comment>
<evidence type="ECO:0000256" key="11">
    <source>
        <dbReference type="ARBA" id="ARBA00022842"/>
    </source>
</evidence>
<feature type="active site" description="Proton acceptor" evidence="14">
    <location>
        <position position="132"/>
    </location>
</feature>
<dbReference type="STRING" id="1122190.GCA_000621105_00329"/>
<gene>
    <name evidence="14" type="primary">pfkA</name>
    <name evidence="16" type="ORF">AK33_00970</name>
</gene>
<dbReference type="GO" id="GO:0070095">
    <property type="term" value="F:fructose-6-phosphate binding"/>
    <property type="evidence" value="ECO:0007669"/>
    <property type="project" value="TreeGrafter"/>
</dbReference>
<dbReference type="CDD" id="cd00763">
    <property type="entry name" value="Bacterial_PFK"/>
    <property type="match status" value="1"/>
</dbReference>
<keyword evidence="11 14" id="KW-0460">Magnesium</keyword>
<evidence type="ECO:0000256" key="10">
    <source>
        <dbReference type="ARBA" id="ARBA00022840"/>
    </source>
</evidence>
<feature type="binding site" evidence="14">
    <location>
        <position position="107"/>
    </location>
    <ligand>
        <name>Mg(2+)</name>
        <dbReference type="ChEBI" id="CHEBI:18420"/>
        <note>catalytic</note>
    </ligand>
</feature>
<dbReference type="GO" id="GO:0005524">
    <property type="term" value="F:ATP binding"/>
    <property type="evidence" value="ECO:0007669"/>
    <property type="project" value="UniProtKB-UniRule"/>
</dbReference>
<keyword evidence="5 14" id="KW-0021">Allosteric enzyme</keyword>
<dbReference type="OrthoDB" id="9802503at2"/>
<dbReference type="InterPro" id="IPR035966">
    <property type="entry name" value="PKF_sf"/>
</dbReference>
<feature type="binding site" description="in other chain" evidence="14">
    <location>
        <begin position="174"/>
        <end position="176"/>
    </location>
    <ligand>
        <name>substrate</name>
        <note>ligand shared between dimeric partners</note>
    </ligand>
</feature>
<evidence type="ECO:0000259" key="15">
    <source>
        <dbReference type="Pfam" id="PF00365"/>
    </source>
</evidence>
<feature type="binding site" description="in other chain" evidence="14">
    <location>
        <begin position="254"/>
        <end position="257"/>
    </location>
    <ligand>
        <name>substrate</name>
        <note>ligand shared between dimeric partners</note>
    </ligand>
</feature>
<feature type="binding site" description="in other chain" evidence="14">
    <location>
        <begin position="190"/>
        <end position="192"/>
    </location>
    <ligand>
        <name>ADP</name>
        <dbReference type="ChEBI" id="CHEBI:456216"/>
        <note>allosteric activator; ligand shared between dimeric partners</note>
    </ligand>
</feature>
<keyword evidence="12 14" id="KW-0324">Glycolysis</keyword>
<evidence type="ECO:0000256" key="2">
    <source>
        <dbReference type="ARBA" id="ARBA00004496"/>
    </source>
</evidence>
<feature type="binding site" evidence="14">
    <location>
        <begin position="76"/>
        <end position="77"/>
    </location>
    <ligand>
        <name>ATP</name>
        <dbReference type="ChEBI" id="CHEBI:30616"/>
    </ligand>
</feature>
<evidence type="ECO:0000256" key="13">
    <source>
        <dbReference type="ARBA" id="ARBA00048070"/>
    </source>
</evidence>
<dbReference type="RefSeq" id="WP_042801190.1">
    <property type="nucleotide sequence ID" value="NZ_AVSP01000004.1"/>
</dbReference>
<dbReference type="GO" id="GO:0005945">
    <property type="term" value="C:6-phosphofructokinase complex"/>
    <property type="evidence" value="ECO:0007669"/>
    <property type="project" value="TreeGrafter"/>
</dbReference>
<evidence type="ECO:0000256" key="3">
    <source>
        <dbReference type="ARBA" id="ARBA00004679"/>
    </source>
</evidence>
<dbReference type="PANTHER" id="PTHR13697:SF4">
    <property type="entry name" value="ATP-DEPENDENT 6-PHOSPHOFRUCTOKINASE"/>
    <property type="match status" value="1"/>
</dbReference>
<sequence length="324" mass="35531">MSKQIKKIAVLTSGGDAPGMNAAIRGVVRTALNEGLDVCGIQDGYYGLYHDKVIPLDRRSVSETINRGGTFLGSARFPEFKRPEVRKKCVETLKKYNIDALVVIGGDGSYMGAKLLTEEFGYPCIGIPGTIDNDIVGTDYTIGYQTALETALDAIDRLRDTSSSHQRISIVEIMGRHCGDLTLSAALAGGCEYVIVPEKGLDKESLMRSIEEGFHKGKRHSIIAITELMTDVHALAKEIEARFGNETRATVLGHIQRGGTPCAFDRILASRMGVYAVELLLQGFGGHCVGIQNEQLVHHDIIDAINNMRRPFKEELYEASRKLF</sequence>
<keyword evidence="8 14" id="KW-0547">Nucleotide-binding</keyword>
<dbReference type="GO" id="GO:0003872">
    <property type="term" value="F:6-phosphofructokinase activity"/>
    <property type="evidence" value="ECO:0007669"/>
    <property type="project" value="UniProtKB-UniRule"/>
</dbReference>
<dbReference type="InterPro" id="IPR012828">
    <property type="entry name" value="PFKA_ATP_prok"/>
</dbReference>
<dbReference type="PANTHER" id="PTHR13697">
    <property type="entry name" value="PHOSPHOFRUCTOKINASE"/>
    <property type="match status" value="1"/>
</dbReference>
<reference evidence="16 17" key="1">
    <citation type="journal article" date="2014" name="Genome Announc.">
        <title>Genome Sequence of a Presumptive Mannheimia haemolytica Strain with an A1/A6-Cross-Reactive Serotype from a White-Tailed Deer (Odocoileus virginianus).</title>
        <authorList>
            <person name="Lawrence P.K."/>
            <person name="Bey R.F."/>
            <person name="Wiener B."/>
            <person name="Kittichotirat W."/>
            <person name="Bumgarner R.E."/>
        </authorList>
    </citation>
    <scope>NUCLEOTIDE SEQUENCE [LARGE SCALE GENOMIC DNA]</scope>
    <source>
        <strain evidence="16 17">PKL10</strain>
    </source>
</reference>
<keyword evidence="17" id="KW-1185">Reference proteome</keyword>
<dbReference type="GO" id="GO:0048029">
    <property type="term" value="F:monosaccharide binding"/>
    <property type="evidence" value="ECO:0007669"/>
    <property type="project" value="TreeGrafter"/>
</dbReference>
<comment type="catalytic activity">
    <reaction evidence="13 14">
        <text>beta-D-fructose 6-phosphate + ATP = beta-D-fructose 1,6-bisphosphate + ADP + H(+)</text>
        <dbReference type="Rhea" id="RHEA:16109"/>
        <dbReference type="ChEBI" id="CHEBI:15378"/>
        <dbReference type="ChEBI" id="CHEBI:30616"/>
        <dbReference type="ChEBI" id="CHEBI:32966"/>
        <dbReference type="ChEBI" id="CHEBI:57634"/>
        <dbReference type="ChEBI" id="CHEBI:456216"/>
        <dbReference type="EC" id="2.7.1.11"/>
    </reaction>
</comment>
<dbReference type="InterPro" id="IPR015912">
    <property type="entry name" value="Phosphofructokinase_CS"/>
</dbReference>
<dbReference type="InterPro" id="IPR022953">
    <property type="entry name" value="ATP_PFK"/>
</dbReference>
<dbReference type="FunFam" id="3.40.50.460:FF:000002">
    <property type="entry name" value="ATP-dependent 6-phosphofructokinase"/>
    <property type="match status" value="1"/>
</dbReference>
<dbReference type="EC" id="2.7.1.11" evidence="14"/>
<feature type="binding site" description="in other chain" evidence="14">
    <location>
        <position position="216"/>
    </location>
    <ligand>
        <name>ADP</name>
        <dbReference type="ChEBI" id="CHEBI:456216"/>
        <note>allosteric activator; ligand shared between dimeric partners</note>
    </ligand>
</feature>
<feature type="binding site" evidence="14">
    <location>
        <position position="15"/>
    </location>
    <ligand>
        <name>ATP</name>
        <dbReference type="ChEBI" id="CHEBI:30616"/>
    </ligand>
</feature>
<dbReference type="GO" id="GO:0046872">
    <property type="term" value="F:metal ion binding"/>
    <property type="evidence" value="ECO:0007669"/>
    <property type="project" value="UniProtKB-KW"/>
</dbReference>
<dbReference type="Gene3D" id="3.40.50.460">
    <property type="entry name" value="Phosphofructokinase domain"/>
    <property type="match status" value="1"/>
</dbReference>
<dbReference type="PATRIC" id="fig|1450449.3.peg.140"/>
<accession>A0A011NEQ0</accession>
<comment type="similarity">
    <text evidence="14">Belongs to the phosphofructokinase type A (PFKA) family. ATP-dependent PFK group I subfamily. Prokaryotic clade 'B1' sub-subfamily.</text>
</comment>
<dbReference type="InterPro" id="IPR000023">
    <property type="entry name" value="Phosphofructokinase_dom"/>
</dbReference>
<evidence type="ECO:0000256" key="1">
    <source>
        <dbReference type="ARBA" id="ARBA00001946"/>
    </source>
</evidence>
<keyword evidence="10 14" id="KW-0067">ATP-binding</keyword>
<keyword evidence="9 14" id="KW-0418">Kinase</keyword>
<dbReference type="HAMAP" id="MF_00339">
    <property type="entry name" value="Phosphofructokinase_I_B1"/>
    <property type="match status" value="1"/>
</dbReference>
<comment type="function">
    <text evidence="14">Catalyzes the phosphorylation of D-fructose 6-phosphate to fructose 1,6-bisphosphate by ATP, the first committing step of glycolysis.</text>
</comment>
<dbReference type="FunFam" id="3.40.50.450:FF:000001">
    <property type="entry name" value="ATP-dependent 6-phosphofructokinase"/>
    <property type="match status" value="1"/>
</dbReference>
<dbReference type="NCBIfam" id="TIGR02482">
    <property type="entry name" value="PFKA_ATP"/>
    <property type="match status" value="1"/>
</dbReference>
<dbReference type="PRINTS" id="PR00476">
    <property type="entry name" value="PHFRCTKINASE"/>
</dbReference>
<dbReference type="EMBL" id="JANJ01000001">
    <property type="protein sequence ID" value="EXI63007.1"/>
    <property type="molecule type" value="Genomic_DNA"/>
</dbReference>
<evidence type="ECO:0000256" key="4">
    <source>
        <dbReference type="ARBA" id="ARBA00022490"/>
    </source>
</evidence>
<proteinExistence type="inferred from homology"/>
<evidence type="ECO:0000256" key="14">
    <source>
        <dbReference type="HAMAP-Rule" id="MF_00339"/>
    </source>
</evidence>
<feature type="binding site" description="in other chain" evidence="14">
    <location>
        <begin position="218"/>
        <end position="220"/>
    </location>
    <ligand>
        <name>ADP</name>
        <dbReference type="ChEBI" id="CHEBI:456216"/>
        <note>allosteric activator; ligand shared between dimeric partners</note>
    </ligand>
</feature>
<feature type="binding site" evidence="14">
    <location>
        <position position="248"/>
    </location>
    <ligand>
        <name>substrate</name>
        <note>ligand shared between dimeric partners</note>
    </ligand>
</feature>
<feature type="domain" description="Phosphofructokinase" evidence="15">
    <location>
        <begin position="7"/>
        <end position="280"/>
    </location>
</feature>
<dbReference type="Proteomes" id="UP000054123">
    <property type="component" value="Unassembled WGS sequence"/>
</dbReference>
<evidence type="ECO:0000256" key="7">
    <source>
        <dbReference type="ARBA" id="ARBA00022723"/>
    </source>
</evidence>
<dbReference type="PIRSF" id="PIRSF000532">
    <property type="entry name" value="ATP_PFK_prok"/>
    <property type="match status" value="1"/>
</dbReference>
<comment type="subunit">
    <text evidence="14">Homotetramer.</text>
</comment>
<evidence type="ECO:0000313" key="16">
    <source>
        <dbReference type="EMBL" id="EXI63007.1"/>
    </source>
</evidence>
<dbReference type="GO" id="GO:0006002">
    <property type="term" value="P:fructose 6-phosphate metabolic process"/>
    <property type="evidence" value="ECO:0007669"/>
    <property type="project" value="UniProtKB-UniRule"/>
</dbReference>
<evidence type="ECO:0000313" key="17">
    <source>
        <dbReference type="Proteomes" id="UP000054123"/>
    </source>
</evidence>
<evidence type="ECO:0000256" key="9">
    <source>
        <dbReference type="ARBA" id="ARBA00022777"/>
    </source>
</evidence>
<dbReference type="GO" id="GO:0061621">
    <property type="term" value="P:canonical glycolysis"/>
    <property type="evidence" value="ECO:0007669"/>
    <property type="project" value="TreeGrafter"/>
</dbReference>
<evidence type="ECO:0000256" key="8">
    <source>
        <dbReference type="ARBA" id="ARBA00022741"/>
    </source>
</evidence>
<feature type="binding site" evidence="14">
    <location>
        <begin position="106"/>
        <end position="109"/>
    </location>
    <ligand>
        <name>ATP</name>
        <dbReference type="ChEBI" id="CHEBI:30616"/>
    </ligand>
</feature>
<comment type="activity regulation">
    <text evidence="14">Allosterically activated by ADP and other diphosphonucleosides, and allosterically inhibited by phosphoenolpyruvate.</text>
</comment>
<feature type="binding site" description="in other chain" evidence="14">
    <location>
        <begin position="130"/>
        <end position="132"/>
    </location>
    <ligand>
        <name>substrate</name>
        <note>ligand shared between dimeric partners</note>
    </ligand>
</feature>
<dbReference type="GO" id="GO:0042802">
    <property type="term" value="F:identical protein binding"/>
    <property type="evidence" value="ECO:0007669"/>
    <property type="project" value="TreeGrafter"/>
</dbReference>
<feature type="binding site" description="in other chain" evidence="14">
    <location>
        <position position="159"/>
    </location>
    <ligand>
        <name>ADP</name>
        <dbReference type="ChEBI" id="CHEBI:456216"/>
        <note>allosteric activator; ligand shared between dimeric partners</note>
    </ligand>
</feature>
<comment type="subcellular location">
    <subcellularLocation>
        <location evidence="2 14">Cytoplasm</location>
    </subcellularLocation>
</comment>
<dbReference type="Gene3D" id="3.40.50.450">
    <property type="match status" value="1"/>
</dbReference>
<comment type="caution">
    <text evidence="14">Lacks conserved residue(s) required for the propagation of feature annotation.</text>
</comment>
<evidence type="ECO:0000256" key="6">
    <source>
        <dbReference type="ARBA" id="ARBA00022679"/>
    </source>
</evidence>
<dbReference type="PROSITE" id="PS00433">
    <property type="entry name" value="PHOSPHOFRUCTOKINASE"/>
    <property type="match status" value="1"/>
</dbReference>
<feature type="binding site" evidence="14">
    <location>
        <begin position="25"/>
        <end position="29"/>
    </location>
    <ligand>
        <name>ADP</name>
        <dbReference type="ChEBI" id="CHEBI:456216"/>
        <note>allosteric activator; ligand shared between dimeric partners</note>
    </ligand>
</feature>
<dbReference type="NCBIfam" id="NF002872">
    <property type="entry name" value="PRK03202.1"/>
    <property type="match status" value="1"/>
</dbReference>
<dbReference type="InterPro" id="IPR012003">
    <property type="entry name" value="ATP_PFK_prok-type"/>
</dbReference>
<protein>
    <recommendedName>
        <fullName evidence="14">ATP-dependent 6-phosphofructokinase</fullName>
        <shortName evidence="14">ATP-PFK</shortName>
        <shortName evidence="14">Phosphofructokinase</shortName>
        <ecNumber evidence="14">2.7.1.11</ecNumber>
    </recommendedName>
    <alternativeName>
        <fullName evidence="14">Phosphohexokinase</fullName>
    </alternativeName>
</protein>
<dbReference type="GO" id="GO:0016208">
    <property type="term" value="F:AMP binding"/>
    <property type="evidence" value="ECO:0007669"/>
    <property type="project" value="TreeGrafter"/>
</dbReference>